<dbReference type="GO" id="GO:0046872">
    <property type="term" value="F:metal ion binding"/>
    <property type="evidence" value="ECO:0007669"/>
    <property type="project" value="UniProtKB-KW"/>
</dbReference>
<dbReference type="AlphaFoldDB" id="A0A4R5KT81"/>
<dbReference type="InterPro" id="IPR004360">
    <property type="entry name" value="Glyas_Fos-R_dOase_dom"/>
</dbReference>
<dbReference type="Pfam" id="PF00903">
    <property type="entry name" value="Glyoxalase"/>
    <property type="match status" value="1"/>
</dbReference>
<proteinExistence type="predicted"/>
<dbReference type="RefSeq" id="WP_133226866.1">
    <property type="nucleotide sequence ID" value="NZ_SMRT01000003.1"/>
</dbReference>
<keyword evidence="4" id="KW-1185">Reference proteome</keyword>
<evidence type="ECO:0000259" key="2">
    <source>
        <dbReference type="PROSITE" id="PS51819"/>
    </source>
</evidence>
<dbReference type="PANTHER" id="PTHR46142">
    <property type="match status" value="1"/>
</dbReference>
<sequence>MMNMESIHHVSLTVRDLDRAKAFYEQVLGFKEIERPPFDFAGAWYAVGTGGQQLHLIVHSGETFRQGGIDTRDGHFAVRVGSFKAAQAWLDRQGVSYEARPHAKAGFPQIYVLDPDHNVIEINAERYDGE</sequence>
<dbReference type="InterPro" id="IPR037523">
    <property type="entry name" value="VOC_core"/>
</dbReference>
<dbReference type="InterPro" id="IPR029068">
    <property type="entry name" value="Glyas_Bleomycin-R_OHBP_Dase"/>
</dbReference>
<dbReference type="EMBL" id="SMRT01000003">
    <property type="protein sequence ID" value="TDF98632.1"/>
    <property type="molecule type" value="Genomic_DNA"/>
</dbReference>
<evidence type="ECO:0000313" key="4">
    <source>
        <dbReference type="Proteomes" id="UP000295636"/>
    </source>
</evidence>
<name>A0A4R5KT81_9BACL</name>
<dbReference type="PANTHER" id="PTHR46142:SF3">
    <property type="entry name" value="F18B13.24 PROTEIN"/>
    <property type="match status" value="1"/>
</dbReference>
<dbReference type="OrthoDB" id="9800322at2"/>
<dbReference type="GO" id="GO:0004462">
    <property type="term" value="F:lactoylglutathione lyase activity"/>
    <property type="evidence" value="ECO:0007669"/>
    <property type="project" value="InterPro"/>
</dbReference>
<dbReference type="SUPFAM" id="SSF54593">
    <property type="entry name" value="Glyoxalase/Bleomycin resistance protein/Dihydroxybiphenyl dioxygenase"/>
    <property type="match status" value="1"/>
</dbReference>
<evidence type="ECO:0000313" key="3">
    <source>
        <dbReference type="EMBL" id="TDF98632.1"/>
    </source>
</evidence>
<dbReference type="PROSITE" id="PS00934">
    <property type="entry name" value="GLYOXALASE_I_1"/>
    <property type="match status" value="1"/>
</dbReference>
<reference evidence="3 4" key="1">
    <citation type="submission" date="2019-03" db="EMBL/GenBank/DDBJ databases">
        <title>This is whole genome sequence of Paenibacillus sp MS74 strain.</title>
        <authorList>
            <person name="Trinh H.N."/>
        </authorList>
    </citation>
    <scope>NUCLEOTIDE SEQUENCE [LARGE SCALE GENOMIC DNA]</scope>
    <source>
        <strain evidence="3 4">MS74</strain>
    </source>
</reference>
<dbReference type="Gene3D" id="3.10.180.10">
    <property type="entry name" value="2,3-Dihydroxybiphenyl 1,2-Dioxygenase, domain 1"/>
    <property type="match status" value="1"/>
</dbReference>
<protein>
    <submittedName>
        <fullName evidence="3">Glyoxalase</fullName>
    </submittedName>
</protein>
<keyword evidence="1" id="KW-0479">Metal-binding</keyword>
<dbReference type="PROSITE" id="PS51819">
    <property type="entry name" value="VOC"/>
    <property type="match status" value="1"/>
</dbReference>
<evidence type="ECO:0000256" key="1">
    <source>
        <dbReference type="ARBA" id="ARBA00022723"/>
    </source>
</evidence>
<feature type="domain" description="VOC" evidence="2">
    <location>
        <begin position="6"/>
        <end position="125"/>
    </location>
</feature>
<dbReference type="Proteomes" id="UP000295636">
    <property type="component" value="Unassembled WGS sequence"/>
</dbReference>
<organism evidence="3 4">
    <name type="scientific">Paenibacillus piri</name>
    <dbReference type="NCBI Taxonomy" id="2547395"/>
    <lineage>
        <taxon>Bacteria</taxon>
        <taxon>Bacillati</taxon>
        <taxon>Bacillota</taxon>
        <taxon>Bacilli</taxon>
        <taxon>Bacillales</taxon>
        <taxon>Paenibacillaceae</taxon>
        <taxon>Paenibacillus</taxon>
    </lineage>
</organism>
<comment type="caution">
    <text evidence="3">The sequence shown here is derived from an EMBL/GenBank/DDBJ whole genome shotgun (WGS) entry which is preliminary data.</text>
</comment>
<dbReference type="InterPro" id="IPR018146">
    <property type="entry name" value="Glyoxalase_1_CS"/>
</dbReference>
<gene>
    <name evidence="3" type="ORF">E1757_08810</name>
</gene>
<accession>A0A4R5KT81</accession>